<name>A0A1V4JEQ7_PATFA</name>
<dbReference type="EMBL" id="LSYS01007908">
    <property type="protein sequence ID" value="OPJ70544.1"/>
    <property type="molecule type" value="Genomic_DNA"/>
</dbReference>
<comment type="caution">
    <text evidence="1">The sequence shown here is derived from an EMBL/GenBank/DDBJ whole genome shotgun (WGS) entry which is preliminary data.</text>
</comment>
<keyword evidence="2" id="KW-1185">Reference proteome</keyword>
<accession>A0A1V4JEQ7</accession>
<evidence type="ECO:0000313" key="2">
    <source>
        <dbReference type="Proteomes" id="UP000190648"/>
    </source>
</evidence>
<evidence type="ECO:0000313" key="1">
    <source>
        <dbReference type="EMBL" id="OPJ70544.1"/>
    </source>
</evidence>
<dbReference type="AlphaFoldDB" id="A0A1V4JEQ7"/>
<reference evidence="1 2" key="1">
    <citation type="submission" date="2016-02" db="EMBL/GenBank/DDBJ databases">
        <title>Band-tailed pigeon sequencing and assembly.</title>
        <authorList>
            <person name="Soares A.E."/>
            <person name="Novak B.J."/>
            <person name="Rice E.S."/>
            <person name="O'Connell B."/>
            <person name="Chang D."/>
            <person name="Weber S."/>
            <person name="Shapiro B."/>
        </authorList>
    </citation>
    <scope>NUCLEOTIDE SEQUENCE [LARGE SCALE GENOMIC DNA]</scope>
    <source>
        <strain evidence="1">BTP2013</strain>
        <tissue evidence="1">Blood</tissue>
    </source>
</reference>
<proteinExistence type="predicted"/>
<sequence length="102" mass="11678">MEAKTTFKIATRGTSICNVAEDVSNNGTLIELGFNIHKQSFKCRWLSEDARKQGVPSVLKTDYASHDATTQITTWFIRLSRRTSHLLLNTKRMQTLHVTRRV</sequence>
<protein>
    <submittedName>
        <fullName evidence="1">Uncharacterized protein</fullName>
    </submittedName>
</protein>
<dbReference type="Proteomes" id="UP000190648">
    <property type="component" value="Unassembled WGS sequence"/>
</dbReference>
<gene>
    <name evidence="1" type="ORF">AV530_019661</name>
</gene>
<organism evidence="1 2">
    <name type="scientific">Patagioenas fasciata monilis</name>
    <dbReference type="NCBI Taxonomy" id="372326"/>
    <lineage>
        <taxon>Eukaryota</taxon>
        <taxon>Metazoa</taxon>
        <taxon>Chordata</taxon>
        <taxon>Craniata</taxon>
        <taxon>Vertebrata</taxon>
        <taxon>Euteleostomi</taxon>
        <taxon>Archelosauria</taxon>
        <taxon>Archosauria</taxon>
        <taxon>Dinosauria</taxon>
        <taxon>Saurischia</taxon>
        <taxon>Theropoda</taxon>
        <taxon>Coelurosauria</taxon>
        <taxon>Aves</taxon>
        <taxon>Neognathae</taxon>
        <taxon>Neoaves</taxon>
        <taxon>Columbimorphae</taxon>
        <taxon>Columbiformes</taxon>
        <taxon>Columbidae</taxon>
        <taxon>Patagioenas</taxon>
    </lineage>
</organism>